<gene>
    <name evidence="2" type="ORF">V5O48_013063</name>
</gene>
<organism evidence="2 3">
    <name type="scientific">Marasmius crinis-equi</name>
    <dbReference type="NCBI Taxonomy" id="585013"/>
    <lineage>
        <taxon>Eukaryota</taxon>
        <taxon>Fungi</taxon>
        <taxon>Dikarya</taxon>
        <taxon>Basidiomycota</taxon>
        <taxon>Agaricomycotina</taxon>
        <taxon>Agaricomycetes</taxon>
        <taxon>Agaricomycetidae</taxon>
        <taxon>Agaricales</taxon>
        <taxon>Marasmiineae</taxon>
        <taxon>Marasmiaceae</taxon>
        <taxon>Marasmius</taxon>
    </lineage>
</organism>
<keyword evidence="3" id="KW-1185">Reference proteome</keyword>
<evidence type="ECO:0000313" key="2">
    <source>
        <dbReference type="EMBL" id="KAL0568907.1"/>
    </source>
</evidence>
<proteinExistence type="predicted"/>
<evidence type="ECO:0000256" key="1">
    <source>
        <dbReference type="SAM" id="MobiDB-lite"/>
    </source>
</evidence>
<reference evidence="2 3" key="1">
    <citation type="submission" date="2024-02" db="EMBL/GenBank/DDBJ databases">
        <title>A draft genome for the cacao thread blight pathogen Marasmius crinis-equi.</title>
        <authorList>
            <person name="Cohen S.P."/>
            <person name="Baruah I.K."/>
            <person name="Amoako-Attah I."/>
            <person name="Bukari Y."/>
            <person name="Meinhardt L.W."/>
            <person name="Bailey B.A."/>
        </authorList>
    </citation>
    <scope>NUCLEOTIDE SEQUENCE [LARGE SCALE GENOMIC DNA]</scope>
    <source>
        <strain evidence="2 3">GH-76</strain>
    </source>
</reference>
<name>A0ABR3F139_9AGAR</name>
<accession>A0ABR3F139</accession>
<comment type="caution">
    <text evidence="2">The sequence shown here is derived from an EMBL/GenBank/DDBJ whole genome shotgun (WGS) entry which is preliminary data.</text>
</comment>
<sequence>MVQTSHPNTVATTQPSNPAASTYIPTRTTLTVPLNVGETVLSVERRDGMVITTTIKVEVDADLCSTYQPPPPVTIADGPVGSGYPTDDTSDSDESLVVVDTSAPPPPNPVRAGLPGVAMVPIPTELRRPDNDTPMTKQDVISRYVLRVPNARQKAFSNWDSALWHYAAAYQGVYPFREGAHSNTLGWNPHICQLSAVDNPLAASYTFGTGPRIGEVDVTGLDLDADRLPYDVDIVPFPNV</sequence>
<feature type="region of interest" description="Disordered" evidence="1">
    <location>
        <begin position="68"/>
        <end position="93"/>
    </location>
</feature>
<protein>
    <submittedName>
        <fullName evidence="2">Uncharacterized protein</fullName>
    </submittedName>
</protein>
<dbReference type="EMBL" id="JBAHYK010001234">
    <property type="protein sequence ID" value="KAL0568907.1"/>
    <property type="molecule type" value="Genomic_DNA"/>
</dbReference>
<evidence type="ECO:0000313" key="3">
    <source>
        <dbReference type="Proteomes" id="UP001465976"/>
    </source>
</evidence>
<feature type="region of interest" description="Disordered" evidence="1">
    <location>
        <begin position="1"/>
        <end position="23"/>
    </location>
</feature>
<dbReference type="Proteomes" id="UP001465976">
    <property type="component" value="Unassembled WGS sequence"/>
</dbReference>